<dbReference type="SMART" id="SM00225">
    <property type="entry name" value="BTB"/>
    <property type="match status" value="1"/>
</dbReference>
<evidence type="ECO:0000313" key="4">
    <source>
        <dbReference type="Proteomes" id="UP001642540"/>
    </source>
</evidence>
<dbReference type="InterPro" id="IPR011333">
    <property type="entry name" value="SKP1/BTB/POZ_sf"/>
</dbReference>
<dbReference type="CDD" id="cd18186">
    <property type="entry name" value="BTB_POZ_ZBTB_KLHL-like"/>
    <property type="match status" value="1"/>
</dbReference>
<gene>
    <name evidence="3" type="ORF">ODALV1_LOCUS20043</name>
</gene>
<evidence type="ECO:0000313" key="3">
    <source>
        <dbReference type="EMBL" id="CAL8122989.1"/>
    </source>
</evidence>
<dbReference type="Gene3D" id="3.30.710.10">
    <property type="entry name" value="Potassium Channel Kv1.1, Chain A"/>
    <property type="match status" value="1"/>
</dbReference>
<evidence type="ECO:0000256" key="1">
    <source>
        <dbReference type="SAM" id="MobiDB-lite"/>
    </source>
</evidence>
<dbReference type="SUPFAM" id="SSF54695">
    <property type="entry name" value="POZ domain"/>
    <property type="match status" value="1"/>
</dbReference>
<dbReference type="InterPro" id="IPR000210">
    <property type="entry name" value="BTB/POZ_dom"/>
</dbReference>
<keyword evidence="4" id="KW-1185">Reference proteome</keyword>
<proteinExistence type="predicted"/>
<dbReference type="PROSITE" id="PS50097">
    <property type="entry name" value="BTB"/>
    <property type="match status" value="1"/>
</dbReference>
<dbReference type="Pfam" id="PF07707">
    <property type="entry name" value="BACK"/>
    <property type="match status" value="1"/>
</dbReference>
<sequence>MDLNMDRSNTLQLLEPWDWNTMVTWKGRARTLMESEYLADATIILSPAGGDGNEKCYNVHRIILESASPYFQRLFREADDRSLMGSKCTIMITDIPSAIMDIMIKYVYLDEVEIRDLDQALDLLGSAIRYKIYGLIRLISPRIISQIKSDNALKIYKCAHEWDKADIKEAAIGIVCRDAEVLIETIEFLELPEDCVSEIIDRDDLGVSSELKLYYAVKRWGEMKCERDGLDPFKNDNLRNVLRNLVGAIRFPLMDQEDFTLNVGVNNQMLKMEDMVAILLYFTVEKSKRGMIPPGRFKSNPRVKTRQQESSSSSSDFQIQGSCNSISVNEGMDATYDNAAEYTPENDFHTFPDLRELIDATRRQHIGESNDFKEEALWNERIRKD</sequence>
<dbReference type="Gene3D" id="1.25.40.420">
    <property type="match status" value="1"/>
</dbReference>
<feature type="region of interest" description="Disordered" evidence="1">
    <location>
        <begin position="292"/>
        <end position="320"/>
    </location>
</feature>
<dbReference type="SMART" id="SM00875">
    <property type="entry name" value="BACK"/>
    <property type="match status" value="1"/>
</dbReference>
<evidence type="ECO:0000259" key="2">
    <source>
        <dbReference type="PROSITE" id="PS50097"/>
    </source>
</evidence>
<dbReference type="EMBL" id="CAXLJM020000068">
    <property type="protein sequence ID" value="CAL8122989.1"/>
    <property type="molecule type" value="Genomic_DNA"/>
</dbReference>
<dbReference type="Pfam" id="PF00651">
    <property type="entry name" value="BTB"/>
    <property type="match status" value="1"/>
</dbReference>
<comment type="caution">
    <text evidence="3">The sequence shown here is derived from an EMBL/GenBank/DDBJ whole genome shotgun (WGS) entry which is preliminary data.</text>
</comment>
<accession>A0ABP1R8W6</accession>
<dbReference type="Proteomes" id="UP001642540">
    <property type="component" value="Unassembled WGS sequence"/>
</dbReference>
<dbReference type="InterPro" id="IPR011705">
    <property type="entry name" value="BACK"/>
</dbReference>
<dbReference type="PANTHER" id="PTHR45774">
    <property type="entry name" value="BTB/POZ DOMAIN-CONTAINING"/>
    <property type="match status" value="1"/>
</dbReference>
<name>A0ABP1R8W6_9HEXA</name>
<organism evidence="3 4">
    <name type="scientific">Orchesella dallaii</name>
    <dbReference type="NCBI Taxonomy" id="48710"/>
    <lineage>
        <taxon>Eukaryota</taxon>
        <taxon>Metazoa</taxon>
        <taxon>Ecdysozoa</taxon>
        <taxon>Arthropoda</taxon>
        <taxon>Hexapoda</taxon>
        <taxon>Collembola</taxon>
        <taxon>Entomobryomorpha</taxon>
        <taxon>Entomobryoidea</taxon>
        <taxon>Orchesellidae</taxon>
        <taxon>Orchesellinae</taxon>
        <taxon>Orchesella</taxon>
    </lineage>
</organism>
<feature type="domain" description="BTB" evidence="2">
    <location>
        <begin position="39"/>
        <end position="116"/>
    </location>
</feature>
<dbReference type="PANTHER" id="PTHR45774:SF3">
    <property type="entry name" value="BTB (POZ) DOMAIN-CONTAINING 2B-RELATED"/>
    <property type="match status" value="1"/>
</dbReference>
<reference evidence="3 4" key="1">
    <citation type="submission" date="2024-08" db="EMBL/GenBank/DDBJ databases">
        <authorList>
            <person name="Cucini C."/>
            <person name="Frati F."/>
        </authorList>
    </citation>
    <scope>NUCLEOTIDE SEQUENCE [LARGE SCALE GENOMIC DNA]</scope>
</reference>
<protein>
    <recommendedName>
        <fullName evidence="2">BTB domain-containing protein</fullName>
    </recommendedName>
</protein>